<dbReference type="InterPro" id="IPR044644">
    <property type="entry name" value="DinF-like"/>
</dbReference>
<evidence type="ECO:0000256" key="1">
    <source>
        <dbReference type="ARBA" id="ARBA00004141"/>
    </source>
</evidence>
<evidence type="ECO:0000256" key="3">
    <source>
        <dbReference type="ARBA" id="ARBA00022692"/>
    </source>
</evidence>
<dbReference type="EMBL" id="JWZX01002094">
    <property type="protein sequence ID" value="KOO31063.1"/>
    <property type="molecule type" value="Genomic_DNA"/>
</dbReference>
<comment type="similarity">
    <text evidence="2">Belongs to the multi antimicrobial extrusion (MATE) (TC 2.A.66.1) family.</text>
</comment>
<dbReference type="SUPFAM" id="SSF52540">
    <property type="entry name" value="P-loop containing nucleoside triphosphate hydrolases"/>
    <property type="match status" value="1"/>
</dbReference>
<feature type="transmembrane region" description="Helical" evidence="6">
    <location>
        <begin position="187"/>
        <end position="205"/>
    </location>
</feature>
<proteinExistence type="inferred from homology"/>
<evidence type="ECO:0000256" key="2">
    <source>
        <dbReference type="ARBA" id="ARBA00010199"/>
    </source>
</evidence>
<evidence type="ECO:0000313" key="7">
    <source>
        <dbReference type="EMBL" id="KOO31063.1"/>
    </source>
</evidence>
<accession>A0A0M0JY54</accession>
<gene>
    <name evidence="7" type="ORF">Ctob_013823</name>
</gene>
<comment type="subcellular location">
    <subcellularLocation>
        <location evidence="1">Membrane</location>
        <topology evidence="1">Multi-pass membrane protein</topology>
    </subcellularLocation>
</comment>
<feature type="transmembrane region" description="Helical" evidence="6">
    <location>
        <begin position="116"/>
        <end position="137"/>
    </location>
</feature>
<dbReference type="OrthoDB" id="423427at2759"/>
<organism evidence="7 8">
    <name type="scientific">Chrysochromulina tobinii</name>
    <dbReference type="NCBI Taxonomy" id="1460289"/>
    <lineage>
        <taxon>Eukaryota</taxon>
        <taxon>Haptista</taxon>
        <taxon>Haptophyta</taxon>
        <taxon>Prymnesiophyceae</taxon>
        <taxon>Prymnesiales</taxon>
        <taxon>Chrysochromulinaceae</taxon>
        <taxon>Chrysochromulina</taxon>
    </lineage>
</organism>
<feature type="transmembrane region" description="Helical" evidence="6">
    <location>
        <begin position="149"/>
        <end position="167"/>
    </location>
</feature>
<dbReference type="Gene3D" id="3.40.50.300">
    <property type="entry name" value="P-loop containing nucleotide triphosphate hydrolases"/>
    <property type="match status" value="1"/>
</dbReference>
<evidence type="ECO:0000313" key="8">
    <source>
        <dbReference type="Proteomes" id="UP000037460"/>
    </source>
</evidence>
<sequence>MGFVPFLFVMGVKIGMHNGCAATAASLGGVPAAAHTALFATAMLCFTMNDVGSSLCQAYLPAFSSGGTFDLRAARPTLEQLLRCTLCISLSVVALSSFVLLGFGSSFTTDPAVLQQMHQIVPLMATTLSLHGTAITLEGMMLARRAFRAMWATYAFIALSVTGMLAIVRRSSHGLLSGLSGVWRVYIFFQLVRILGFAWGALVPLPRCSVVFFHHLEKTGGTTLRSILQRHAQLGEFDLISFVNRFDKLSLQIVLHRLHTLVEMPGTSQLDGLRLAVEIHIGGHMSHPYFNMYSLPDLLFLRSLLRAKGCRCNLVTLLRHPLLHHLSWHYHFCNHRVPLCFWRNPPDCEARLAMGLTCHDGPHLQALTPSHERAVRFMWEKFDLVGVVELFDEFVLSLSDLVGLRHPAYRMQIVASETLSRQQALRNWTSRTCASLVASPPADLMSLIIARMRGSASNAKNHLLRNGGSSTGGPRGHMECRGYGPYLAHERARFSCVECSGDVVPEKDLLGCWPLWTQLAAFVRDHTEGREWRETMAFVGKPLPKETFVFNVY</sequence>
<protein>
    <submittedName>
        <fullName evidence="7">Uncharacterized protein</fullName>
    </submittedName>
</protein>
<evidence type="ECO:0000256" key="4">
    <source>
        <dbReference type="ARBA" id="ARBA00022989"/>
    </source>
</evidence>
<dbReference type="GO" id="GO:0016020">
    <property type="term" value="C:membrane"/>
    <property type="evidence" value="ECO:0007669"/>
    <property type="project" value="UniProtKB-SubCell"/>
</dbReference>
<keyword evidence="8" id="KW-1185">Reference proteome</keyword>
<dbReference type="PANTHER" id="PTHR42893:SF9">
    <property type="entry name" value="PROTEIN DETOXIFICATION 46, CHLOROPLASTIC"/>
    <property type="match status" value="1"/>
</dbReference>
<dbReference type="PANTHER" id="PTHR42893">
    <property type="entry name" value="PROTEIN DETOXIFICATION 44, CHLOROPLASTIC-RELATED"/>
    <property type="match status" value="1"/>
</dbReference>
<name>A0A0M0JY54_9EUKA</name>
<evidence type="ECO:0000256" key="5">
    <source>
        <dbReference type="ARBA" id="ARBA00023136"/>
    </source>
</evidence>
<dbReference type="InterPro" id="IPR027417">
    <property type="entry name" value="P-loop_NTPase"/>
</dbReference>
<keyword evidence="4 6" id="KW-1133">Transmembrane helix</keyword>
<feature type="transmembrane region" description="Helical" evidence="6">
    <location>
        <begin position="81"/>
        <end position="104"/>
    </location>
</feature>
<keyword evidence="3 6" id="KW-0812">Transmembrane</keyword>
<dbReference type="AlphaFoldDB" id="A0A0M0JY54"/>
<reference evidence="8" key="1">
    <citation type="journal article" date="2015" name="PLoS Genet.">
        <title>Genome Sequence and Transcriptome Analyses of Chrysochromulina tobin: Metabolic Tools for Enhanced Algal Fitness in the Prominent Order Prymnesiales (Haptophyceae).</title>
        <authorList>
            <person name="Hovde B.T."/>
            <person name="Deodato C.R."/>
            <person name="Hunsperger H.M."/>
            <person name="Ryken S.A."/>
            <person name="Yost W."/>
            <person name="Jha R.K."/>
            <person name="Patterson J."/>
            <person name="Monnat R.J. Jr."/>
            <person name="Barlow S.B."/>
            <person name="Starkenburg S.R."/>
            <person name="Cattolico R.A."/>
        </authorList>
    </citation>
    <scope>NUCLEOTIDE SEQUENCE</scope>
    <source>
        <strain evidence="8">CCMP291</strain>
    </source>
</reference>
<comment type="caution">
    <text evidence="7">The sequence shown here is derived from an EMBL/GenBank/DDBJ whole genome shotgun (WGS) entry which is preliminary data.</text>
</comment>
<keyword evidence="5 6" id="KW-0472">Membrane</keyword>
<dbReference type="Proteomes" id="UP000037460">
    <property type="component" value="Unassembled WGS sequence"/>
</dbReference>
<evidence type="ECO:0000256" key="6">
    <source>
        <dbReference type="SAM" id="Phobius"/>
    </source>
</evidence>